<reference evidence="2" key="1">
    <citation type="journal article" date="2022" name="Mol. Ecol. Resour.">
        <title>The genomes of chicory, endive, great burdock and yacon provide insights into Asteraceae palaeo-polyploidization history and plant inulin production.</title>
        <authorList>
            <person name="Fan W."/>
            <person name="Wang S."/>
            <person name="Wang H."/>
            <person name="Wang A."/>
            <person name="Jiang F."/>
            <person name="Liu H."/>
            <person name="Zhao H."/>
            <person name="Xu D."/>
            <person name="Zhang Y."/>
        </authorList>
    </citation>
    <scope>NUCLEOTIDE SEQUENCE [LARGE SCALE GENOMIC DNA]</scope>
    <source>
        <strain evidence="2">cv. Niubang</strain>
    </source>
</reference>
<protein>
    <submittedName>
        <fullName evidence="1">Uncharacterized protein</fullName>
    </submittedName>
</protein>
<dbReference type="EMBL" id="CM042047">
    <property type="protein sequence ID" value="KAI3770438.1"/>
    <property type="molecule type" value="Genomic_DNA"/>
</dbReference>
<organism evidence="1 2">
    <name type="scientific">Arctium lappa</name>
    <name type="common">Greater burdock</name>
    <name type="synonym">Lappa major</name>
    <dbReference type="NCBI Taxonomy" id="4217"/>
    <lineage>
        <taxon>Eukaryota</taxon>
        <taxon>Viridiplantae</taxon>
        <taxon>Streptophyta</taxon>
        <taxon>Embryophyta</taxon>
        <taxon>Tracheophyta</taxon>
        <taxon>Spermatophyta</taxon>
        <taxon>Magnoliopsida</taxon>
        <taxon>eudicotyledons</taxon>
        <taxon>Gunneridae</taxon>
        <taxon>Pentapetalae</taxon>
        <taxon>asterids</taxon>
        <taxon>campanulids</taxon>
        <taxon>Asterales</taxon>
        <taxon>Asteraceae</taxon>
        <taxon>Carduoideae</taxon>
        <taxon>Cardueae</taxon>
        <taxon>Arctiinae</taxon>
        <taxon>Arctium</taxon>
    </lineage>
</organism>
<comment type="caution">
    <text evidence="1">The sequence shown here is derived from an EMBL/GenBank/DDBJ whole genome shotgun (WGS) entry which is preliminary data.</text>
</comment>
<sequence>MSPPTPLRSALYPITHLCHQAPTGLALGVFTFVRSSPSPPFTTFRRNAHVFTTVVGFPNFGERPRFRPLTDVATSLGAETGARSSRGFDDRPLGLGDDATLTLREILLDFRLEGLRCREREM</sequence>
<reference evidence="1 2" key="2">
    <citation type="journal article" date="2022" name="Mol. Ecol. Resour.">
        <title>The genomes of chicory, endive, great burdock and yacon provide insights into Asteraceae paleo-polyploidization history and plant inulin production.</title>
        <authorList>
            <person name="Fan W."/>
            <person name="Wang S."/>
            <person name="Wang H."/>
            <person name="Wang A."/>
            <person name="Jiang F."/>
            <person name="Liu H."/>
            <person name="Zhao H."/>
            <person name="Xu D."/>
            <person name="Zhang Y."/>
        </authorList>
    </citation>
    <scope>NUCLEOTIDE SEQUENCE [LARGE SCALE GENOMIC DNA]</scope>
    <source>
        <strain evidence="2">cv. Niubang</strain>
    </source>
</reference>
<keyword evidence="2" id="KW-1185">Reference proteome</keyword>
<accession>A0ACB9FGH4</accession>
<gene>
    <name evidence="1" type="ORF">L6452_01571</name>
</gene>
<evidence type="ECO:0000313" key="2">
    <source>
        <dbReference type="Proteomes" id="UP001055879"/>
    </source>
</evidence>
<dbReference type="Proteomes" id="UP001055879">
    <property type="component" value="Linkage Group LG01"/>
</dbReference>
<name>A0ACB9FGH4_ARCLA</name>
<proteinExistence type="predicted"/>
<evidence type="ECO:0000313" key="1">
    <source>
        <dbReference type="EMBL" id="KAI3770438.1"/>
    </source>
</evidence>